<feature type="compositionally biased region" description="Low complexity" evidence="1">
    <location>
        <begin position="297"/>
        <end position="316"/>
    </location>
</feature>
<evidence type="ECO:0000256" key="1">
    <source>
        <dbReference type="SAM" id="MobiDB-lite"/>
    </source>
</evidence>
<accession>A0ABP6KHT5</accession>
<organism evidence="2 3">
    <name type="scientific">Streptosporangium longisporum</name>
    <dbReference type="NCBI Taxonomy" id="46187"/>
    <lineage>
        <taxon>Bacteria</taxon>
        <taxon>Bacillati</taxon>
        <taxon>Actinomycetota</taxon>
        <taxon>Actinomycetes</taxon>
        <taxon>Streptosporangiales</taxon>
        <taxon>Streptosporangiaceae</taxon>
        <taxon>Streptosporangium</taxon>
    </lineage>
</organism>
<protein>
    <submittedName>
        <fullName evidence="2">Uncharacterized protein</fullName>
    </submittedName>
</protein>
<reference evidence="3" key="1">
    <citation type="journal article" date="2019" name="Int. J. Syst. Evol. Microbiol.">
        <title>The Global Catalogue of Microorganisms (GCM) 10K type strain sequencing project: providing services to taxonomists for standard genome sequencing and annotation.</title>
        <authorList>
            <consortium name="The Broad Institute Genomics Platform"/>
            <consortium name="The Broad Institute Genome Sequencing Center for Infectious Disease"/>
            <person name="Wu L."/>
            <person name="Ma J."/>
        </authorList>
    </citation>
    <scope>NUCLEOTIDE SEQUENCE [LARGE SCALE GENOMIC DNA]</scope>
    <source>
        <strain evidence="3">JCM 3106</strain>
    </source>
</reference>
<feature type="region of interest" description="Disordered" evidence="1">
    <location>
        <begin position="276"/>
        <end position="316"/>
    </location>
</feature>
<dbReference type="EMBL" id="BAAAWD010000007">
    <property type="protein sequence ID" value="GAA3005716.1"/>
    <property type="molecule type" value="Genomic_DNA"/>
</dbReference>
<evidence type="ECO:0000313" key="2">
    <source>
        <dbReference type="EMBL" id="GAA3005716.1"/>
    </source>
</evidence>
<proteinExistence type="predicted"/>
<evidence type="ECO:0000313" key="3">
    <source>
        <dbReference type="Proteomes" id="UP001499930"/>
    </source>
</evidence>
<sequence>MSLLLEFFGLTVLAVTHVETSELAFLFGPHLVKAGKPQLTVKLLSNEASGGELLVHREDGMLLQRRAFRGWGTMPPPLPPFSVLEDHFLVMRAVVMAKGDATVALIGSACSPCAEVAVSLAAQSWRPVSGQLLVVDRATGHTLPFHVPLDLRGDALDAARASGLIGMEAASGVWRPARPTLAGPSVLVRPERLGTPVPITARLAPPTLIRLCQGDSDRCRLEPSDFQAHVWPPAATELAGAPRYRLLMPESGGAEAAAALIDDRLLKEFSCPGGSRTALEHPAGSITSPSTRPARNGSTVTSSAGSSSRRTAGATT</sequence>
<name>A0ABP6KHT5_9ACTN</name>
<dbReference type="Proteomes" id="UP001499930">
    <property type="component" value="Unassembled WGS sequence"/>
</dbReference>
<dbReference type="RefSeq" id="WP_413224205.1">
    <property type="nucleotide sequence ID" value="NZ_JBLAUZ010000004.1"/>
</dbReference>
<comment type="caution">
    <text evidence="2">The sequence shown here is derived from an EMBL/GenBank/DDBJ whole genome shotgun (WGS) entry which is preliminary data.</text>
</comment>
<gene>
    <name evidence="2" type="ORF">GCM10017559_29330</name>
</gene>
<keyword evidence="3" id="KW-1185">Reference proteome</keyword>